<accession>A0ACB8Y6N4</accession>
<protein>
    <submittedName>
        <fullName evidence="1">Uncharacterized protein</fullName>
    </submittedName>
</protein>
<organism evidence="1 2">
    <name type="scientific">Arctium lappa</name>
    <name type="common">Greater burdock</name>
    <name type="synonym">Lappa major</name>
    <dbReference type="NCBI Taxonomy" id="4217"/>
    <lineage>
        <taxon>Eukaryota</taxon>
        <taxon>Viridiplantae</taxon>
        <taxon>Streptophyta</taxon>
        <taxon>Embryophyta</taxon>
        <taxon>Tracheophyta</taxon>
        <taxon>Spermatophyta</taxon>
        <taxon>Magnoliopsida</taxon>
        <taxon>eudicotyledons</taxon>
        <taxon>Gunneridae</taxon>
        <taxon>Pentapetalae</taxon>
        <taxon>asterids</taxon>
        <taxon>campanulids</taxon>
        <taxon>Asterales</taxon>
        <taxon>Asteraceae</taxon>
        <taxon>Carduoideae</taxon>
        <taxon>Cardueae</taxon>
        <taxon>Arctiinae</taxon>
        <taxon>Arctium</taxon>
    </lineage>
</organism>
<name>A0ACB8Y6N4_ARCLA</name>
<evidence type="ECO:0000313" key="1">
    <source>
        <dbReference type="EMBL" id="KAI3680496.1"/>
    </source>
</evidence>
<sequence length="96" mass="11847">MKEKIFDFLTFIIFFLILLCVIFQVYLLRYLWWPTLEKLYGWKLVDVVCSIAGIHIWSHKEFNLWILLFIMSTKVNQMEKFLQRKHMNRSDMQIEI</sequence>
<evidence type="ECO:0000313" key="2">
    <source>
        <dbReference type="Proteomes" id="UP001055879"/>
    </source>
</evidence>
<proteinExistence type="predicted"/>
<reference evidence="1 2" key="2">
    <citation type="journal article" date="2022" name="Mol. Ecol. Resour.">
        <title>The genomes of chicory, endive, great burdock and yacon provide insights into Asteraceae paleo-polyploidization history and plant inulin production.</title>
        <authorList>
            <person name="Fan W."/>
            <person name="Wang S."/>
            <person name="Wang H."/>
            <person name="Wang A."/>
            <person name="Jiang F."/>
            <person name="Liu H."/>
            <person name="Zhao H."/>
            <person name="Xu D."/>
            <person name="Zhang Y."/>
        </authorList>
    </citation>
    <scope>NUCLEOTIDE SEQUENCE [LARGE SCALE GENOMIC DNA]</scope>
    <source>
        <strain evidence="2">cv. Niubang</strain>
    </source>
</reference>
<reference evidence="2" key="1">
    <citation type="journal article" date="2022" name="Mol. Ecol. Resour.">
        <title>The genomes of chicory, endive, great burdock and yacon provide insights into Asteraceae palaeo-polyploidization history and plant inulin production.</title>
        <authorList>
            <person name="Fan W."/>
            <person name="Wang S."/>
            <person name="Wang H."/>
            <person name="Wang A."/>
            <person name="Jiang F."/>
            <person name="Liu H."/>
            <person name="Zhao H."/>
            <person name="Xu D."/>
            <person name="Zhang Y."/>
        </authorList>
    </citation>
    <scope>NUCLEOTIDE SEQUENCE [LARGE SCALE GENOMIC DNA]</scope>
    <source>
        <strain evidence="2">cv. Niubang</strain>
    </source>
</reference>
<keyword evidence="2" id="KW-1185">Reference proteome</keyword>
<dbReference type="EMBL" id="CM042059">
    <property type="protein sequence ID" value="KAI3680496.1"/>
    <property type="molecule type" value="Genomic_DNA"/>
</dbReference>
<dbReference type="Proteomes" id="UP001055879">
    <property type="component" value="Linkage Group LG13"/>
</dbReference>
<gene>
    <name evidence="1" type="ORF">L6452_35267</name>
</gene>
<comment type="caution">
    <text evidence="1">The sequence shown here is derived from an EMBL/GenBank/DDBJ whole genome shotgun (WGS) entry which is preliminary data.</text>
</comment>